<gene>
    <name evidence="2" type="ORF">METZ01_LOCUS281042</name>
</gene>
<feature type="transmembrane region" description="Helical" evidence="1">
    <location>
        <begin position="142"/>
        <end position="161"/>
    </location>
</feature>
<dbReference type="EMBL" id="UINC01082951">
    <property type="protein sequence ID" value="SVC28188.1"/>
    <property type="molecule type" value="Genomic_DNA"/>
</dbReference>
<accession>A0A382KUC5</accession>
<feature type="non-terminal residue" evidence="2">
    <location>
        <position position="1"/>
    </location>
</feature>
<keyword evidence="1" id="KW-0812">Transmembrane</keyword>
<dbReference type="AlphaFoldDB" id="A0A382KUC5"/>
<proteinExistence type="predicted"/>
<reference evidence="2" key="1">
    <citation type="submission" date="2018-05" db="EMBL/GenBank/DDBJ databases">
        <authorList>
            <person name="Lanie J.A."/>
            <person name="Ng W.-L."/>
            <person name="Kazmierczak K.M."/>
            <person name="Andrzejewski T.M."/>
            <person name="Davidsen T.M."/>
            <person name="Wayne K.J."/>
            <person name="Tettelin H."/>
            <person name="Glass J.I."/>
            <person name="Rusch D."/>
            <person name="Podicherti R."/>
            <person name="Tsui H.-C.T."/>
            <person name="Winkler M.E."/>
        </authorList>
    </citation>
    <scope>NUCLEOTIDE SEQUENCE</scope>
</reference>
<organism evidence="2">
    <name type="scientific">marine metagenome</name>
    <dbReference type="NCBI Taxonomy" id="408172"/>
    <lineage>
        <taxon>unclassified sequences</taxon>
        <taxon>metagenomes</taxon>
        <taxon>ecological metagenomes</taxon>
    </lineage>
</organism>
<keyword evidence="1" id="KW-1133">Transmembrane helix</keyword>
<keyword evidence="1" id="KW-0472">Membrane</keyword>
<evidence type="ECO:0000313" key="2">
    <source>
        <dbReference type="EMBL" id="SVC28188.1"/>
    </source>
</evidence>
<name>A0A382KUC5_9ZZZZ</name>
<evidence type="ECO:0000256" key="1">
    <source>
        <dbReference type="SAM" id="Phobius"/>
    </source>
</evidence>
<feature type="transmembrane region" description="Helical" evidence="1">
    <location>
        <begin position="104"/>
        <end position="126"/>
    </location>
</feature>
<feature type="transmembrane region" description="Helical" evidence="1">
    <location>
        <begin position="27"/>
        <end position="48"/>
    </location>
</feature>
<protein>
    <submittedName>
        <fullName evidence="2">Uncharacterized protein</fullName>
    </submittedName>
</protein>
<sequence>VLVCAFLLIAATLAILAYDKGAKGAKAFDRILKIMVALIVLAFVGVVVKMGVSGNLPWAEIAAGFIPDPSLFSEPSTKYNEALAATGEFSEFWKSRIVTMQKDVMISAAATAVGINMTFFMPFVLLRRRWGREHRGLAKFDLWTALLIPYVIATSCVVIAAGSQFNVKPQSAYVDYQERILEGNLEKRYDGLVNARLGLELGSEAYEKMAPVQKKELKENLSDADKDMAAMLVKRDAFNLAKSLKNLTGEVFSH</sequence>